<sequence>MNLIIFSGFLGSGKTSLILSLAHFIVENQTSKETNLVIIENEVGDIGIDDKVLKSGGFSVRELFSGCICCQLTSDLIITLNDIKEKINPKWVIIETTGLAYPGKILGNLNKYGKGIDSIKTVTVVDAERFYELRTVAPVLIENQISEGESILINKVDLTENSELEIIENDVKHLNEKADIYRVSASKNVDDCMWKKVVEISE</sequence>
<organism evidence="2 3">
    <name type="scientific">Clostridium scatologenes</name>
    <dbReference type="NCBI Taxonomy" id="1548"/>
    <lineage>
        <taxon>Bacteria</taxon>
        <taxon>Bacillati</taxon>
        <taxon>Bacillota</taxon>
        <taxon>Clostridia</taxon>
        <taxon>Eubacteriales</taxon>
        <taxon>Clostridiaceae</taxon>
        <taxon>Clostridium</taxon>
    </lineage>
</organism>
<reference evidence="2 3" key="1">
    <citation type="journal article" date="2015" name="J. Biotechnol.">
        <title>Complete genome sequence of a malodorant-producing acetogen, Clostridium scatologenes ATCC 25775(T).</title>
        <authorList>
            <person name="Zhu Z."/>
            <person name="Guo T."/>
            <person name="Zheng H."/>
            <person name="Song T."/>
            <person name="Ouyang P."/>
            <person name="Xie J."/>
        </authorList>
    </citation>
    <scope>NUCLEOTIDE SEQUENCE [LARGE SCALE GENOMIC DNA]</scope>
    <source>
        <strain evidence="2 3">ATCC 25775</strain>
    </source>
</reference>
<dbReference type="Proteomes" id="UP000033115">
    <property type="component" value="Chromosome"/>
</dbReference>
<dbReference type="PANTHER" id="PTHR13748">
    <property type="entry name" value="COBW-RELATED"/>
    <property type="match status" value="1"/>
</dbReference>
<dbReference type="InterPro" id="IPR003495">
    <property type="entry name" value="CobW/HypB/UreG_nucleotide-bd"/>
</dbReference>
<evidence type="ECO:0000313" key="3">
    <source>
        <dbReference type="Proteomes" id="UP000033115"/>
    </source>
</evidence>
<dbReference type="RefSeq" id="WP_029160482.1">
    <property type="nucleotide sequence ID" value="NZ_CP009933.1"/>
</dbReference>
<gene>
    <name evidence="2" type="ORF">CSCA_0290</name>
</gene>
<evidence type="ECO:0000313" key="2">
    <source>
        <dbReference type="EMBL" id="AKA67415.1"/>
    </source>
</evidence>
<dbReference type="InterPro" id="IPR027417">
    <property type="entry name" value="P-loop_NTPase"/>
</dbReference>
<name>A0A0E3M4V8_CLOSL</name>
<dbReference type="HOGENOM" id="CLU_017452_5_1_9"/>
<proteinExistence type="predicted"/>
<dbReference type="AlphaFoldDB" id="A0A0E3M4V8"/>
<dbReference type="InterPro" id="IPR051316">
    <property type="entry name" value="Zinc-reg_GTPase_activator"/>
</dbReference>
<dbReference type="PANTHER" id="PTHR13748:SF62">
    <property type="entry name" value="COBW DOMAIN-CONTAINING PROTEIN"/>
    <property type="match status" value="1"/>
</dbReference>
<evidence type="ECO:0000259" key="1">
    <source>
        <dbReference type="Pfam" id="PF02492"/>
    </source>
</evidence>
<accession>A0A0E3M4V8</accession>
<keyword evidence="3" id="KW-1185">Reference proteome</keyword>
<dbReference type="EMBL" id="CP009933">
    <property type="protein sequence ID" value="AKA67415.1"/>
    <property type="molecule type" value="Genomic_DNA"/>
</dbReference>
<dbReference type="KEGG" id="csq:CSCA_0290"/>
<protein>
    <submittedName>
        <fullName evidence="2">Cobalamin synthesis protein P47K</fullName>
    </submittedName>
</protein>
<dbReference type="GO" id="GO:0005737">
    <property type="term" value="C:cytoplasm"/>
    <property type="evidence" value="ECO:0007669"/>
    <property type="project" value="TreeGrafter"/>
</dbReference>
<dbReference type="STRING" id="1548.CSCA_0290"/>
<dbReference type="Pfam" id="PF02492">
    <property type="entry name" value="cobW"/>
    <property type="match status" value="1"/>
</dbReference>
<dbReference type="SUPFAM" id="SSF52540">
    <property type="entry name" value="P-loop containing nucleoside triphosphate hydrolases"/>
    <property type="match status" value="1"/>
</dbReference>
<feature type="domain" description="CobW/HypB/UreG nucleotide-binding" evidence="1">
    <location>
        <begin position="4"/>
        <end position="181"/>
    </location>
</feature>
<dbReference type="Gene3D" id="3.40.50.300">
    <property type="entry name" value="P-loop containing nucleotide triphosphate hydrolases"/>
    <property type="match status" value="1"/>
</dbReference>